<accession>A0A8S3THD4</accession>
<feature type="transmembrane region" description="Helical" evidence="1">
    <location>
        <begin position="79"/>
        <end position="99"/>
    </location>
</feature>
<organism evidence="2 3">
    <name type="scientific">Mytilus edulis</name>
    <name type="common">Blue mussel</name>
    <dbReference type="NCBI Taxonomy" id="6550"/>
    <lineage>
        <taxon>Eukaryota</taxon>
        <taxon>Metazoa</taxon>
        <taxon>Spiralia</taxon>
        <taxon>Lophotrochozoa</taxon>
        <taxon>Mollusca</taxon>
        <taxon>Bivalvia</taxon>
        <taxon>Autobranchia</taxon>
        <taxon>Pteriomorphia</taxon>
        <taxon>Mytilida</taxon>
        <taxon>Mytiloidea</taxon>
        <taxon>Mytilidae</taxon>
        <taxon>Mytilinae</taxon>
        <taxon>Mytilus</taxon>
    </lineage>
</organism>
<sequence length="221" mass="25176">MQQSGYINTIIDSRPTDVDNTVEYEECGENVDKSIYEQLSTERNSLNHDYIVLASNPEAGSKQLDNQVHQKKQAQLRQLFFILFCITITASITAVANFFPTKQSFSERNKKCDYLADGYVCYVTCKPCIAATPNCRILTEYTEINISRNNTRSILNVEMKEIFIMVENPVNPTWHPYNGKCQDIYAIPPSKYQVGYGIDCFSRSNGNYKNDQDGVTSTIRV</sequence>
<dbReference type="AlphaFoldDB" id="A0A8S3THD4"/>
<keyword evidence="1" id="KW-0812">Transmembrane</keyword>
<protein>
    <submittedName>
        <fullName evidence="2">Uncharacterized protein</fullName>
    </submittedName>
</protein>
<keyword evidence="1" id="KW-0472">Membrane</keyword>
<reference evidence="2" key="1">
    <citation type="submission" date="2021-03" db="EMBL/GenBank/DDBJ databases">
        <authorList>
            <person name="Bekaert M."/>
        </authorList>
    </citation>
    <scope>NUCLEOTIDE SEQUENCE</scope>
</reference>
<evidence type="ECO:0000256" key="1">
    <source>
        <dbReference type="SAM" id="Phobius"/>
    </source>
</evidence>
<name>A0A8S3THD4_MYTED</name>
<keyword evidence="3" id="KW-1185">Reference proteome</keyword>
<evidence type="ECO:0000313" key="2">
    <source>
        <dbReference type="EMBL" id="CAG2230966.1"/>
    </source>
</evidence>
<proteinExistence type="predicted"/>
<comment type="caution">
    <text evidence="2">The sequence shown here is derived from an EMBL/GenBank/DDBJ whole genome shotgun (WGS) entry which is preliminary data.</text>
</comment>
<evidence type="ECO:0000313" key="3">
    <source>
        <dbReference type="Proteomes" id="UP000683360"/>
    </source>
</evidence>
<gene>
    <name evidence="2" type="ORF">MEDL_43773</name>
</gene>
<dbReference type="Proteomes" id="UP000683360">
    <property type="component" value="Unassembled WGS sequence"/>
</dbReference>
<dbReference type="EMBL" id="CAJPWZ010002127">
    <property type="protein sequence ID" value="CAG2230966.1"/>
    <property type="molecule type" value="Genomic_DNA"/>
</dbReference>
<keyword evidence="1" id="KW-1133">Transmembrane helix</keyword>